<proteinExistence type="inferred from homology"/>
<evidence type="ECO:0000259" key="4">
    <source>
        <dbReference type="Pfam" id="PF01881"/>
    </source>
</evidence>
<dbReference type="Gene3D" id="3.30.70.1900">
    <property type="match status" value="1"/>
</dbReference>
<evidence type="ECO:0000313" key="6">
    <source>
        <dbReference type="Proteomes" id="UP001500298"/>
    </source>
</evidence>
<protein>
    <recommendedName>
        <fullName evidence="4">CRISPR associated protein Cas6 C-terminal domain-containing protein</fullName>
    </recommendedName>
</protein>
<dbReference type="RefSeq" id="WP_345374654.1">
    <property type="nucleotide sequence ID" value="NZ_BAABJX010000062.1"/>
</dbReference>
<dbReference type="InterPro" id="IPR010156">
    <property type="entry name" value="CRISPR-assoc_prot_Cas6"/>
</dbReference>
<comment type="caution">
    <text evidence="5">The sequence shown here is derived from an EMBL/GenBank/DDBJ whole genome shotgun (WGS) entry which is preliminary data.</text>
</comment>
<gene>
    <name evidence="5" type="ORF">GCM10023331_37550</name>
</gene>
<keyword evidence="6" id="KW-1185">Reference proteome</keyword>
<reference evidence="6" key="1">
    <citation type="journal article" date="2019" name="Int. J. Syst. Evol. Microbiol.">
        <title>The Global Catalogue of Microorganisms (GCM) 10K type strain sequencing project: providing services to taxonomists for standard genome sequencing and annotation.</title>
        <authorList>
            <consortium name="The Broad Institute Genomics Platform"/>
            <consortium name="The Broad Institute Genome Sequencing Center for Infectious Disease"/>
            <person name="Wu L."/>
            <person name="Ma J."/>
        </authorList>
    </citation>
    <scope>NUCLEOTIDE SEQUENCE [LARGE SCALE GENOMIC DNA]</scope>
    <source>
        <strain evidence="6">JCM 18326</strain>
    </source>
</reference>
<keyword evidence="2" id="KW-0694">RNA-binding</keyword>
<dbReference type="InterPro" id="IPR049435">
    <property type="entry name" value="Cas_Cas6_C"/>
</dbReference>
<dbReference type="InterPro" id="IPR045747">
    <property type="entry name" value="CRISPR-assoc_prot_Cas6_N_sf"/>
</dbReference>
<dbReference type="NCBIfam" id="TIGR01877">
    <property type="entry name" value="cas_cas6"/>
    <property type="match status" value="1"/>
</dbReference>
<keyword evidence="3" id="KW-0051">Antiviral defense</keyword>
<evidence type="ECO:0000256" key="3">
    <source>
        <dbReference type="ARBA" id="ARBA00023118"/>
    </source>
</evidence>
<sequence length="265" mass="30819">MRIRIIFSLKNKGAVLPFHHQKLIWNLIKEVLGSEADLDTQSFCYSGLKGQTKVGREGLHYFSKRVTIVVSSTDHAFINLLIKRTFENPHLTLGNLVLIPEKVEQEERPDFQETMKYLCISPMVIRNERSNTRNKEFIYPTTDQFSDLLYESTMIRMEKSGAYTPEEIASFYRFQIIPDVKYLERITQNEKKFARIYTLIIDGSIKEIRGYTFPFELYADPKVQEFIYTNGFGELSHHGFGMLDIPNENVEGRKVIHSVSDEETA</sequence>
<dbReference type="EMBL" id="BAABJX010000062">
    <property type="protein sequence ID" value="GAA4849367.1"/>
    <property type="molecule type" value="Genomic_DNA"/>
</dbReference>
<dbReference type="PANTHER" id="PTHR36984">
    <property type="entry name" value="CRISPR-ASSOCIATED ENDORIBONUCLEASE CAS6 1"/>
    <property type="match status" value="1"/>
</dbReference>
<dbReference type="Gene3D" id="3.30.70.1890">
    <property type="match status" value="1"/>
</dbReference>
<evidence type="ECO:0000256" key="2">
    <source>
        <dbReference type="ARBA" id="ARBA00022884"/>
    </source>
</evidence>
<evidence type="ECO:0000256" key="1">
    <source>
        <dbReference type="ARBA" id="ARBA00005937"/>
    </source>
</evidence>
<comment type="similarity">
    <text evidence="1">Belongs to the CRISPR-associated protein Cas6/Cse3/CasE family.</text>
</comment>
<dbReference type="Pfam" id="PF01881">
    <property type="entry name" value="Cas_Cas6_C"/>
    <property type="match status" value="1"/>
</dbReference>
<organism evidence="5 6">
    <name type="scientific">Algivirga pacifica</name>
    <dbReference type="NCBI Taxonomy" id="1162670"/>
    <lineage>
        <taxon>Bacteria</taxon>
        <taxon>Pseudomonadati</taxon>
        <taxon>Bacteroidota</taxon>
        <taxon>Cytophagia</taxon>
        <taxon>Cytophagales</taxon>
        <taxon>Flammeovirgaceae</taxon>
        <taxon>Algivirga</taxon>
    </lineage>
</organism>
<accession>A0ABP9DQK5</accession>
<name>A0ABP9DQK5_9BACT</name>
<dbReference type="PANTHER" id="PTHR36984:SF1">
    <property type="entry name" value="CRISPR-ASSOCIATED ENDORIBONUCLEASE CAS6 1"/>
    <property type="match status" value="1"/>
</dbReference>
<dbReference type="Proteomes" id="UP001500298">
    <property type="component" value="Unassembled WGS sequence"/>
</dbReference>
<feature type="domain" description="CRISPR associated protein Cas6 C-terminal" evidence="4">
    <location>
        <begin position="108"/>
        <end position="245"/>
    </location>
</feature>
<evidence type="ECO:0000313" key="5">
    <source>
        <dbReference type="EMBL" id="GAA4849367.1"/>
    </source>
</evidence>
<dbReference type="CDD" id="cd21140">
    <property type="entry name" value="Cas6_I-like"/>
    <property type="match status" value="1"/>
</dbReference>